<protein>
    <submittedName>
        <fullName evidence="4">Uncharacterized protein</fullName>
    </submittedName>
</protein>
<evidence type="ECO:0000313" key="5">
    <source>
        <dbReference type="Proteomes" id="UP000825935"/>
    </source>
</evidence>
<dbReference type="InterPro" id="IPR015943">
    <property type="entry name" value="WD40/YVTN_repeat-like_dom_sf"/>
</dbReference>
<gene>
    <name evidence="4" type="ORF">KP509_18G017000</name>
</gene>
<dbReference type="OrthoDB" id="7668193at2759"/>
<evidence type="ECO:0000256" key="2">
    <source>
        <dbReference type="ARBA" id="ARBA00022737"/>
    </source>
</evidence>
<dbReference type="PANTHER" id="PTHR19854:SF1">
    <property type="entry name" value="GUANINE NUCLEOTIDE-BINDING PROTEIN SUBUNIT BETA-LIKE PROTEIN 1"/>
    <property type="match status" value="1"/>
</dbReference>
<dbReference type="PROSITE" id="PS00678">
    <property type="entry name" value="WD_REPEATS_1"/>
    <property type="match status" value="1"/>
</dbReference>
<feature type="repeat" description="WD" evidence="3">
    <location>
        <begin position="15"/>
        <end position="47"/>
    </location>
</feature>
<evidence type="ECO:0000256" key="1">
    <source>
        <dbReference type="ARBA" id="ARBA00022574"/>
    </source>
</evidence>
<keyword evidence="1 3" id="KW-0853">WD repeat</keyword>
<sequence length="132" mass="14509">MAGGKGPPPDPVTVLRGHRASVTALKFLEPSLLVSGDLDGELKIWDLVKRRPHVSARVHNPASGVIGIGIDKKGGNKILSQGRDGTVKFWQLAEGSLSRYFIFWLFCILPCCMAEHSAISRYRVMHSIQIKC</sequence>
<dbReference type="InterPro" id="IPR001680">
    <property type="entry name" value="WD40_rpt"/>
</dbReference>
<dbReference type="InterPro" id="IPR036322">
    <property type="entry name" value="WD40_repeat_dom_sf"/>
</dbReference>
<dbReference type="EMBL" id="CM035423">
    <property type="protein sequence ID" value="KAH7365248.1"/>
    <property type="molecule type" value="Genomic_DNA"/>
</dbReference>
<dbReference type="PANTHER" id="PTHR19854">
    <property type="entry name" value="TRANSDUCIN BETA-LIKE 3"/>
    <property type="match status" value="1"/>
</dbReference>
<proteinExistence type="predicted"/>
<dbReference type="Pfam" id="PF00400">
    <property type="entry name" value="WD40"/>
    <property type="match status" value="1"/>
</dbReference>
<dbReference type="Proteomes" id="UP000825935">
    <property type="component" value="Chromosome 18"/>
</dbReference>
<dbReference type="PROSITE" id="PS50082">
    <property type="entry name" value="WD_REPEATS_2"/>
    <property type="match status" value="1"/>
</dbReference>
<dbReference type="AlphaFoldDB" id="A0A8T2SRH5"/>
<dbReference type="OMA" id="CMAEHSA"/>
<keyword evidence="5" id="KW-1185">Reference proteome</keyword>
<evidence type="ECO:0000313" key="4">
    <source>
        <dbReference type="EMBL" id="KAH7365248.1"/>
    </source>
</evidence>
<dbReference type="InterPro" id="IPR019775">
    <property type="entry name" value="WD40_repeat_CS"/>
</dbReference>
<keyword evidence="2" id="KW-0677">Repeat</keyword>
<organism evidence="4 5">
    <name type="scientific">Ceratopteris richardii</name>
    <name type="common">Triangle waterfern</name>
    <dbReference type="NCBI Taxonomy" id="49495"/>
    <lineage>
        <taxon>Eukaryota</taxon>
        <taxon>Viridiplantae</taxon>
        <taxon>Streptophyta</taxon>
        <taxon>Embryophyta</taxon>
        <taxon>Tracheophyta</taxon>
        <taxon>Polypodiopsida</taxon>
        <taxon>Polypodiidae</taxon>
        <taxon>Polypodiales</taxon>
        <taxon>Pteridineae</taxon>
        <taxon>Pteridaceae</taxon>
        <taxon>Parkerioideae</taxon>
        <taxon>Ceratopteris</taxon>
    </lineage>
</organism>
<dbReference type="SMART" id="SM00320">
    <property type="entry name" value="WD40"/>
    <property type="match status" value="2"/>
</dbReference>
<comment type="caution">
    <text evidence="4">The sequence shown here is derived from an EMBL/GenBank/DDBJ whole genome shotgun (WGS) entry which is preliminary data.</text>
</comment>
<name>A0A8T2SRH5_CERRI</name>
<reference evidence="4" key="1">
    <citation type="submission" date="2021-08" db="EMBL/GenBank/DDBJ databases">
        <title>WGS assembly of Ceratopteris richardii.</title>
        <authorList>
            <person name="Marchant D.B."/>
            <person name="Chen G."/>
            <person name="Jenkins J."/>
            <person name="Shu S."/>
            <person name="Leebens-Mack J."/>
            <person name="Grimwood J."/>
            <person name="Schmutz J."/>
            <person name="Soltis P."/>
            <person name="Soltis D."/>
            <person name="Chen Z.-H."/>
        </authorList>
    </citation>
    <scope>NUCLEOTIDE SEQUENCE</scope>
    <source>
        <strain evidence="4">Whitten #5841</strain>
        <tissue evidence="4">Leaf</tissue>
    </source>
</reference>
<dbReference type="PROSITE" id="PS50294">
    <property type="entry name" value="WD_REPEATS_REGION"/>
    <property type="match status" value="1"/>
</dbReference>
<dbReference type="Gene3D" id="2.130.10.10">
    <property type="entry name" value="YVTN repeat-like/Quinoprotein amine dehydrogenase"/>
    <property type="match status" value="1"/>
</dbReference>
<dbReference type="SUPFAM" id="SSF50978">
    <property type="entry name" value="WD40 repeat-like"/>
    <property type="match status" value="1"/>
</dbReference>
<evidence type="ECO:0000256" key="3">
    <source>
        <dbReference type="PROSITE-ProRule" id="PRU00221"/>
    </source>
</evidence>
<accession>A0A8T2SRH5</accession>